<evidence type="ECO:0000256" key="1">
    <source>
        <dbReference type="SAM" id="Coils"/>
    </source>
</evidence>
<dbReference type="GO" id="GO:0048364">
    <property type="term" value="P:root development"/>
    <property type="evidence" value="ECO:0007669"/>
    <property type="project" value="InterPro"/>
</dbReference>
<dbReference type="Pfam" id="PF03087">
    <property type="entry name" value="BPS1"/>
    <property type="match status" value="1"/>
</dbReference>
<evidence type="ECO:0000313" key="3">
    <source>
        <dbReference type="Proteomes" id="UP000796880"/>
    </source>
</evidence>
<accession>A0A8K0E0Y1</accession>
<dbReference type="InterPro" id="IPR004320">
    <property type="entry name" value="BPS1_pln"/>
</dbReference>
<evidence type="ECO:0000313" key="2">
    <source>
        <dbReference type="EMBL" id="KAF3434827.1"/>
    </source>
</evidence>
<gene>
    <name evidence="2" type="ORF">FNV43_RR21914</name>
</gene>
<dbReference type="Proteomes" id="UP000796880">
    <property type="component" value="Unassembled WGS sequence"/>
</dbReference>
<keyword evidence="3" id="KW-1185">Reference proteome</keyword>
<keyword evidence="1" id="KW-0175">Coiled coil</keyword>
<dbReference type="PANTHER" id="PTHR33070:SF129">
    <property type="entry name" value="DUF241 DOMAIN PROTEIN"/>
    <property type="match status" value="1"/>
</dbReference>
<protein>
    <submittedName>
        <fullName evidence="2">Uncharacterized protein</fullName>
    </submittedName>
</protein>
<name>A0A8K0E0Y1_9ROSA</name>
<proteinExistence type="predicted"/>
<organism evidence="2 3">
    <name type="scientific">Rhamnella rubrinervis</name>
    <dbReference type="NCBI Taxonomy" id="2594499"/>
    <lineage>
        <taxon>Eukaryota</taxon>
        <taxon>Viridiplantae</taxon>
        <taxon>Streptophyta</taxon>
        <taxon>Embryophyta</taxon>
        <taxon>Tracheophyta</taxon>
        <taxon>Spermatophyta</taxon>
        <taxon>Magnoliopsida</taxon>
        <taxon>eudicotyledons</taxon>
        <taxon>Gunneridae</taxon>
        <taxon>Pentapetalae</taxon>
        <taxon>rosids</taxon>
        <taxon>fabids</taxon>
        <taxon>Rosales</taxon>
        <taxon>Rhamnaceae</taxon>
        <taxon>rhamnoid group</taxon>
        <taxon>Rhamneae</taxon>
        <taxon>Rhamnella</taxon>
    </lineage>
</organism>
<comment type="caution">
    <text evidence="2">The sequence shown here is derived from an EMBL/GenBank/DDBJ whole genome shotgun (WGS) entry which is preliminary data.</text>
</comment>
<dbReference type="PANTHER" id="PTHR33070">
    <property type="entry name" value="OS06G0725500 PROTEIN"/>
    <property type="match status" value="1"/>
</dbReference>
<dbReference type="AlphaFoldDB" id="A0A8K0E0Y1"/>
<dbReference type="OrthoDB" id="1701699at2759"/>
<dbReference type="EMBL" id="VOIH02000010">
    <property type="protein sequence ID" value="KAF3434827.1"/>
    <property type="molecule type" value="Genomic_DNA"/>
</dbReference>
<sequence length="273" mass="30417">MASYHVRSNSLPLRSHPAIPEFDEQLCRLRASEATSSSASTSVSCKLSGLQDLLDCVDRLLLLPLNQKALSQEEEKNGVDQILDGSLRLLDVCNTTKEALLQTKESTQELQSVLRRRRGSVTELSSEVKKFLTSRKVVKKAIQKSIGDLKCIEVSAINKDNENVAIVNMLKEVQAITHAIFKSLLSFISGPKSGSKSFISNIMRSNRIEEESQLNEFAKVDAALKKSGKKYVENAQNQLKELESCIEDLEEGLESLSRRMIKTRVSLLNILSH</sequence>
<feature type="coiled-coil region" evidence="1">
    <location>
        <begin position="232"/>
        <end position="259"/>
    </location>
</feature>
<reference evidence="2" key="1">
    <citation type="submission" date="2020-03" db="EMBL/GenBank/DDBJ databases">
        <title>A high-quality chromosome-level genome assembly of a woody plant with both climbing and erect habits, Rhamnella rubrinervis.</title>
        <authorList>
            <person name="Lu Z."/>
            <person name="Yang Y."/>
            <person name="Zhu X."/>
            <person name="Sun Y."/>
        </authorList>
    </citation>
    <scope>NUCLEOTIDE SEQUENCE</scope>
    <source>
        <strain evidence="2">BYM</strain>
        <tissue evidence="2">Leaf</tissue>
    </source>
</reference>
<dbReference type="GO" id="GO:0048367">
    <property type="term" value="P:shoot system development"/>
    <property type="evidence" value="ECO:0007669"/>
    <property type="project" value="InterPro"/>
</dbReference>